<reference evidence="2 3" key="1">
    <citation type="submission" date="2024-11" db="EMBL/GenBank/DDBJ databases">
        <title>Adaptive evolution of stress response genes in parasites aligns with host niche diversity.</title>
        <authorList>
            <person name="Hahn C."/>
            <person name="Resl P."/>
        </authorList>
    </citation>
    <scope>NUCLEOTIDE SEQUENCE [LARGE SCALE GENOMIC DNA]</scope>
    <source>
        <strain evidence="2">EGGRZ-B1_66</strain>
        <tissue evidence="2">Body</tissue>
    </source>
</reference>
<dbReference type="PANTHER" id="PTHR44329:SF214">
    <property type="entry name" value="PROTEIN KINASE DOMAIN-CONTAINING PROTEIN"/>
    <property type="match status" value="1"/>
</dbReference>
<gene>
    <name evidence="2" type="ORF">Ciccas_009515</name>
</gene>
<dbReference type="Gene3D" id="1.10.510.10">
    <property type="entry name" value="Transferase(Phosphotransferase) domain 1"/>
    <property type="match status" value="1"/>
</dbReference>
<dbReference type="Pfam" id="PF07714">
    <property type="entry name" value="PK_Tyr_Ser-Thr"/>
    <property type="match status" value="1"/>
</dbReference>
<evidence type="ECO:0000313" key="2">
    <source>
        <dbReference type="EMBL" id="KAL3311897.1"/>
    </source>
</evidence>
<dbReference type="InterPro" id="IPR000719">
    <property type="entry name" value="Prot_kinase_dom"/>
</dbReference>
<dbReference type="InterPro" id="IPR011009">
    <property type="entry name" value="Kinase-like_dom_sf"/>
</dbReference>
<comment type="caution">
    <text evidence="2">The sequence shown here is derived from an EMBL/GenBank/DDBJ whole genome shotgun (WGS) entry which is preliminary data.</text>
</comment>
<dbReference type="PROSITE" id="PS50011">
    <property type="entry name" value="PROTEIN_KINASE_DOM"/>
    <property type="match status" value="1"/>
</dbReference>
<protein>
    <recommendedName>
        <fullName evidence="1">Protein kinase domain-containing protein</fullName>
    </recommendedName>
</protein>
<sequence>MTSIVDIYSLGVVISEILKLRQPYEQLACSLRFNLSQYVVSGGRPKLSAQDVNRSPEAIVRLMASCWSSEPSDRPTAQQLFDSLSQTSWLQRAIATGEYQRSQQCLTTLSSSSCSSRQSSILGSRTGSLLRSSVSSIRSSIHKFNPLKFLYEPMSNKTHHNKHAFFDNSICRVESAKQIDSLDVVTCAMIDDNYRIWLGGYLVPAYSSCCACKLALEKGPSVCRQHLAEMNFSSSRNRQGVLLILIPNSSSIEGTQQSDYRIYTMCSWPASSYFQCHSKSPSLQEPNPTLPSPIAVSPTCSSAFNKEGWPLMLSASHLQPASMPSSEAGITKTEIR</sequence>
<evidence type="ECO:0000259" key="1">
    <source>
        <dbReference type="PROSITE" id="PS50011"/>
    </source>
</evidence>
<dbReference type="InterPro" id="IPR001245">
    <property type="entry name" value="Ser-Thr/Tyr_kinase_cat_dom"/>
</dbReference>
<dbReference type="AlphaFoldDB" id="A0ABD2PWU1"/>
<keyword evidence="3" id="KW-1185">Reference proteome</keyword>
<feature type="domain" description="Protein kinase" evidence="1">
    <location>
        <begin position="1"/>
        <end position="90"/>
    </location>
</feature>
<dbReference type="InterPro" id="IPR051681">
    <property type="entry name" value="Ser/Thr_Kinases-Pseudokinases"/>
</dbReference>
<organism evidence="2 3">
    <name type="scientific">Cichlidogyrus casuarinus</name>
    <dbReference type="NCBI Taxonomy" id="1844966"/>
    <lineage>
        <taxon>Eukaryota</taxon>
        <taxon>Metazoa</taxon>
        <taxon>Spiralia</taxon>
        <taxon>Lophotrochozoa</taxon>
        <taxon>Platyhelminthes</taxon>
        <taxon>Monogenea</taxon>
        <taxon>Monopisthocotylea</taxon>
        <taxon>Dactylogyridea</taxon>
        <taxon>Ancyrocephalidae</taxon>
        <taxon>Cichlidogyrus</taxon>
    </lineage>
</organism>
<proteinExistence type="predicted"/>
<dbReference type="SUPFAM" id="SSF56112">
    <property type="entry name" value="Protein kinase-like (PK-like)"/>
    <property type="match status" value="1"/>
</dbReference>
<accession>A0ABD2PWU1</accession>
<dbReference type="Proteomes" id="UP001626550">
    <property type="component" value="Unassembled WGS sequence"/>
</dbReference>
<name>A0ABD2PWU1_9PLAT</name>
<dbReference type="PANTHER" id="PTHR44329">
    <property type="entry name" value="SERINE/THREONINE-PROTEIN KINASE TNNI3K-RELATED"/>
    <property type="match status" value="1"/>
</dbReference>
<feature type="non-terminal residue" evidence="2">
    <location>
        <position position="336"/>
    </location>
</feature>
<dbReference type="EMBL" id="JBJKFK010001966">
    <property type="protein sequence ID" value="KAL3311897.1"/>
    <property type="molecule type" value="Genomic_DNA"/>
</dbReference>
<evidence type="ECO:0000313" key="3">
    <source>
        <dbReference type="Proteomes" id="UP001626550"/>
    </source>
</evidence>